<dbReference type="InterPro" id="IPR003477">
    <property type="entry name" value="PemK-like"/>
</dbReference>
<dbReference type="GO" id="GO:0004521">
    <property type="term" value="F:RNA endonuclease activity"/>
    <property type="evidence" value="ECO:0007669"/>
    <property type="project" value="TreeGrafter"/>
</dbReference>
<dbReference type="HOGENOM" id="CLU_2058115_0_0_7"/>
<dbReference type="EMBL" id="CP003479">
    <property type="protein sequence ID" value="AFI03450.1"/>
    <property type="molecule type" value="Genomic_DNA"/>
</dbReference>
<dbReference type="PANTHER" id="PTHR33988:SF2">
    <property type="entry name" value="ENDORIBONUCLEASE MAZF"/>
    <property type="match status" value="1"/>
</dbReference>
<accession>I0EKI1</accession>
<protein>
    <submittedName>
        <fullName evidence="1">PemK-like protein</fullName>
    </submittedName>
</protein>
<dbReference type="Pfam" id="PF02452">
    <property type="entry name" value="PemK_toxin"/>
    <property type="match status" value="1"/>
</dbReference>
<dbReference type="AlphaFoldDB" id="I0EKI1"/>
<dbReference type="GO" id="GO:0006402">
    <property type="term" value="P:mRNA catabolic process"/>
    <property type="evidence" value="ECO:0007669"/>
    <property type="project" value="TreeGrafter"/>
</dbReference>
<dbReference type="eggNOG" id="COG2337">
    <property type="taxonomic scope" value="Bacteria"/>
</dbReference>
<dbReference type="Gene3D" id="2.30.30.110">
    <property type="match status" value="1"/>
</dbReference>
<proteinExistence type="predicted"/>
<dbReference type="GO" id="GO:0003677">
    <property type="term" value="F:DNA binding"/>
    <property type="evidence" value="ECO:0007669"/>
    <property type="project" value="InterPro"/>
</dbReference>
<evidence type="ECO:0000313" key="1">
    <source>
        <dbReference type="EMBL" id="AFI03450.1"/>
    </source>
</evidence>
<dbReference type="GO" id="GO:0016075">
    <property type="term" value="P:rRNA catabolic process"/>
    <property type="evidence" value="ECO:0007669"/>
    <property type="project" value="TreeGrafter"/>
</dbReference>
<evidence type="ECO:0000313" key="2">
    <source>
        <dbReference type="Proteomes" id="UP000005010"/>
    </source>
</evidence>
<dbReference type="Proteomes" id="UP000005010">
    <property type="component" value="Chromosome"/>
</dbReference>
<reference evidence="2" key="1">
    <citation type="submission" date="2012-04" db="EMBL/GenBank/DDBJ databases">
        <title>Complete genome sequence of Helicobacter cetorum strain MIT 00-7128.</title>
        <authorList>
            <person name="Kersulyte D."/>
            <person name="Berg D.E."/>
        </authorList>
    </citation>
    <scope>NUCLEOTIDE SEQUENCE [LARGE SCALE GENOMIC DNA]</scope>
    <source>
        <strain evidence="2">MIT 00-7128</strain>
    </source>
</reference>
<gene>
    <name evidence="1" type="ordered locus">HCW_00785</name>
</gene>
<organism evidence="1 2">
    <name type="scientific">Helicobacter cetorum (strain ATCC BAA-429 / MIT 00-7128)</name>
    <dbReference type="NCBI Taxonomy" id="182217"/>
    <lineage>
        <taxon>Bacteria</taxon>
        <taxon>Pseudomonadati</taxon>
        <taxon>Campylobacterota</taxon>
        <taxon>Epsilonproteobacteria</taxon>
        <taxon>Campylobacterales</taxon>
        <taxon>Helicobacteraceae</taxon>
        <taxon>Helicobacter</taxon>
    </lineage>
</organism>
<keyword evidence="2" id="KW-1185">Reference proteome</keyword>
<dbReference type="PATRIC" id="fig|182217.3.peg.164"/>
<dbReference type="RefSeq" id="WP_014660323.1">
    <property type="nucleotide sequence ID" value="NC_017737.1"/>
</dbReference>
<sequence>MHTIQEKFPKEQGQIWMVELGNSNCKGHEQRGSRPFYIISCNTYNEKSKTYIGFFMSTSPKKEQNIFACQVKGIEGHVNVSQIRTLDDERFIKYVGKSSKEELRKILKCFKENILKVDF</sequence>
<dbReference type="InterPro" id="IPR011067">
    <property type="entry name" value="Plasmid_toxin/cell-grow_inhib"/>
</dbReference>
<dbReference type="KEGG" id="hce:HCW_00785"/>
<name>I0EKI1_HELC0</name>
<dbReference type="PANTHER" id="PTHR33988">
    <property type="entry name" value="ENDORIBONUCLEASE MAZF-RELATED"/>
    <property type="match status" value="1"/>
</dbReference>
<dbReference type="SUPFAM" id="SSF50118">
    <property type="entry name" value="Cell growth inhibitor/plasmid maintenance toxic component"/>
    <property type="match status" value="1"/>
</dbReference>
<dbReference type="STRING" id="182217.HCW_00785"/>